<dbReference type="Pfam" id="PF00702">
    <property type="entry name" value="Hydrolase"/>
    <property type="match status" value="1"/>
</dbReference>
<gene>
    <name evidence="4" type="ORF">Aiant_53400</name>
</gene>
<dbReference type="SFLD" id="SFLDG01129">
    <property type="entry name" value="C1.5:_HAD__Beta-PGM__Phosphata"/>
    <property type="match status" value="1"/>
</dbReference>
<keyword evidence="2" id="KW-0378">Hydrolase</keyword>
<dbReference type="Gene3D" id="3.40.50.1000">
    <property type="entry name" value="HAD superfamily/HAD-like"/>
    <property type="match status" value="1"/>
</dbReference>
<comment type="cofactor">
    <cofactor evidence="1">
        <name>Mg(2+)</name>
        <dbReference type="ChEBI" id="CHEBI:18420"/>
    </cofactor>
</comment>
<dbReference type="PRINTS" id="PR00413">
    <property type="entry name" value="HADHALOGNASE"/>
</dbReference>
<dbReference type="InterPro" id="IPR006439">
    <property type="entry name" value="HAD-SF_hydro_IA"/>
</dbReference>
<reference evidence="4 5" key="1">
    <citation type="submission" date="2020-08" db="EMBL/GenBank/DDBJ databases">
        <title>Whole genome shotgun sequence of Actinoplanes ianthinogenes NBRC 13996.</title>
        <authorList>
            <person name="Komaki H."/>
            <person name="Tamura T."/>
        </authorList>
    </citation>
    <scope>NUCLEOTIDE SEQUENCE [LARGE SCALE GENOMIC DNA]</scope>
    <source>
        <strain evidence="4 5">NBRC 13996</strain>
    </source>
</reference>
<evidence type="ECO:0000313" key="5">
    <source>
        <dbReference type="Proteomes" id="UP000676967"/>
    </source>
</evidence>
<sequence length="219" mass="23191">MLLLLDLDNTLIDRDGAFREAAESFLAGHGLPAADLGWLLTTDASGYRPRAEVAAALAERYPDAVPEEAVRSFLDNGAADRVRLAETTRLALDEAAAAGWTRVIVTNGRVGQQTKKIHTCGLDRHVDGWVISEGVGCKKPDPEIFHAAAATAGVPLSAAWMIGDSAHADVGGAHALGLPTVWISAGREWTEAAYRPTHVVTEVATGIRRALSGRTDAHV</sequence>
<dbReference type="NCBIfam" id="TIGR01509">
    <property type="entry name" value="HAD-SF-IA-v3"/>
    <property type="match status" value="1"/>
</dbReference>
<name>A0ABM7LZA4_9ACTN</name>
<dbReference type="Gene3D" id="1.10.150.520">
    <property type="match status" value="1"/>
</dbReference>
<evidence type="ECO:0008006" key="6">
    <source>
        <dbReference type="Google" id="ProtNLM"/>
    </source>
</evidence>
<dbReference type="InterPro" id="IPR036412">
    <property type="entry name" value="HAD-like_sf"/>
</dbReference>
<dbReference type="Proteomes" id="UP000676967">
    <property type="component" value="Chromosome"/>
</dbReference>
<protein>
    <recommendedName>
        <fullName evidence="6">Hydrolase of the HAD superfamily</fullName>
    </recommendedName>
</protein>
<organism evidence="4 5">
    <name type="scientific">Actinoplanes ianthinogenes</name>
    <dbReference type="NCBI Taxonomy" id="122358"/>
    <lineage>
        <taxon>Bacteria</taxon>
        <taxon>Bacillati</taxon>
        <taxon>Actinomycetota</taxon>
        <taxon>Actinomycetes</taxon>
        <taxon>Micromonosporales</taxon>
        <taxon>Micromonosporaceae</taxon>
        <taxon>Actinoplanes</taxon>
    </lineage>
</organism>
<keyword evidence="5" id="KW-1185">Reference proteome</keyword>
<dbReference type="SFLD" id="SFLDS00003">
    <property type="entry name" value="Haloacid_Dehalogenase"/>
    <property type="match status" value="1"/>
</dbReference>
<keyword evidence="3" id="KW-0460">Magnesium</keyword>
<dbReference type="InterPro" id="IPR051400">
    <property type="entry name" value="HAD-like_hydrolase"/>
</dbReference>
<dbReference type="InterPro" id="IPR023214">
    <property type="entry name" value="HAD_sf"/>
</dbReference>
<evidence type="ECO:0000256" key="1">
    <source>
        <dbReference type="ARBA" id="ARBA00001946"/>
    </source>
</evidence>
<evidence type="ECO:0000256" key="2">
    <source>
        <dbReference type="ARBA" id="ARBA00022801"/>
    </source>
</evidence>
<dbReference type="NCBIfam" id="TIGR01549">
    <property type="entry name" value="HAD-SF-IA-v1"/>
    <property type="match status" value="1"/>
</dbReference>
<accession>A0ABM7LZA4</accession>
<dbReference type="PANTHER" id="PTHR46470">
    <property type="entry name" value="N-ACYLNEURAMINATE-9-PHOSPHATASE"/>
    <property type="match status" value="1"/>
</dbReference>
<evidence type="ECO:0000313" key="4">
    <source>
        <dbReference type="EMBL" id="BCJ44683.1"/>
    </source>
</evidence>
<proteinExistence type="predicted"/>
<evidence type="ECO:0000256" key="3">
    <source>
        <dbReference type="ARBA" id="ARBA00022842"/>
    </source>
</evidence>
<dbReference type="RefSeq" id="WP_189329527.1">
    <property type="nucleotide sequence ID" value="NZ_AP023356.1"/>
</dbReference>
<dbReference type="SUPFAM" id="SSF56784">
    <property type="entry name" value="HAD-like"/>
    <property type="match status" value="1"/>
</dbReference>
<dbReference type="EMBL" id="AP023356">
    <property type="protein sequence ID" value="BCJ44683.1"/>
    <property type="molecule type" value="Genomic_DNA"/>
</dbReference>